<protein>
    <submittedName>
        <fullName evidence="8">DoxX family protein</fullName>
    </submittedName>
</protein>
<evidence type="ECO:0000313" key="9">
    <source>
        <dbReference type="Proteomes" id="UP000628448"/>
    </source>
</evidence>
<keyword evidence="9" id="KW-1185">Reference proteome</keyword>
<gene>
    <name evidence="8" type="ORF">I5907_10960</name>
</gene>
<dbReference type="Pfam" id="PF07681">
    <property type="entry name" value="DoxX"/>
    <property type="match status" value="1"/>
</dbReference>
<dbReference type="PANTHER" id="PTHR33452:SF1">
    <property type="entry name" value="INNER MEMBRANE PROTEIN YPHA-RELATED"/>
    <property type="match status" value="1"/>
</dbReference>
<dbReference type="EMBL" id="JADWYR010000001">
    <property type="protein sequence ID" value="MBG9376759.1"/>
    <property type="molecule type" value="Genomic_DNA"/>
</dbReference>
<comment type="similarity">
    <text evidence="2">Belongs to the DoxX family.</text>
</comment>
<organism evidence="8 9">
    <name type="scientific">Panacibacter microcysteis</name>
    <dbReference type="NCBI Taxonomy" id="2793269"/>
    <lineage>
        <taxon>Bacteria</taxon>
        <taxon>Pseudomonadati</taxon>
        <taxon>Bacteroidota</taxon>
        <taxon>Chitinophagia</taxon>
        <taxon>Chitinophagales</taxon>
        <taxon>Chitinophagaceae</taxon>
        <taxon>Panacibacter</taxon>
    </lineage>
</organism>
<keyword evidence="3" id="KW-1003">Cell membrane</keyword>
<keyword evidence="4 7" id="KW-0812">Transmembrane</keyword>
<keyword evidence="6 7" id="KW-0472">Membrane</keyword>
<evidence type="ECO:0000256" key="5">
    <source>
        <dbReference type="ARBA" id="ARBA00022989"/>
    </source>
</evidence>
<name>A0A931E7U2_9BACT</name>
<dbReference type="PANTHER" id="PTHR33452">
    <property type="entry name" value="OXIDOREDUCTASE CATD-RELATED"/>
    <property type="match status" value="1"/>
</dbReference>
<feature type="transmembrane region" description="Helical" evidence="7">
    <location>
        <begin position="82"/>
        <end position="99"/>
    </location>
</feature>
<evidence type="ECO:0000256" key="4">
    <source>
        <dbReference type="ARBA" id="ARBA00022692"/>
    </source>
</evidence>
<evidence type="ECO:0000313" key="8">
    <source>
        <dbReference type="EMBL" id="MBG9376759.1"/>
    </source>
</evidence>
<evidence type="ECO:0000256" key="6">
    <source>
        <dbReference type="ARBA" id="ARBA00023136"/>
    </source>
</evidence>
<dbReference type="InterPro" id="IPR032808">
    <property type="entry name" value="DoxX"/>
</dbReference>
<keyword evidence="5 7" id="KW-1133">Transmembrane helix</keyword>
<dbReference type="Proteomes" id="UP000628448">
    <property type="component" value="Unassembled WGS sequence"/>
</dbReference>
<evidence type="ECO:0000256" key="2">
    <source>
        <dbReference type="ARBA" id="ARBA00006679"/>
    </source>
</evidence>
<feature type="transmembrane region" description="Helical" evidence="7">
    <location>
        <begin position="54"/>
        <end position="75"/>
    </location>
</feature>
<sequence>MKKLLSTQYSDGAFNFALLLLRLSFGLLIIFNHAIPKLMDFSSLQYKFHNFMGIGSRFSLILVLFAELFCSMFLVLGLFTRFVVIPLIITMMVAIFSAHAGEPITESELAVLYGTVFITILFIGPGKISIDGMMRG</sequence>
<dbReference type="InterPro" id="IPR051907">
    <property type="entry name" value="DoxX-like_oxidoreductase"/>
</dbReference>
<evidence type="ECO:0000256" key="1">
    <source>
        <dbReference type="ARBA" id="ARBA00004651"/>
    </source>
</evidence>
<evidence type="ECO:0000256" key="7">
    <source>
        <dbReference type="SAM" id="Phobius"/>
    </source>
</evidence>
<proteinExistence type="inferred from homology"/>
<accession>A0A931E7U2</accession>
<dbReference type="AlphaFoldDB" id="A0A931E7U2"/>
<dbReference type="RefSeq" id="WP_196990755.1">
    <property type="nucleotide sequence ID" value="NZ_JADWYR010000001.1"/>
</dbReference>
<reference evidence="8" key="1">
    <citation type="submission" date="2020-11" db="EMBL/GenBank/DDBJ databases">
        <title>Bacterial whole genome sequence for Panacibacter sp. DH6.</title>
        <authorList>
            <person name="Le V."/>
            <person name="Ko S."/>
            <person name="Ahn C.-Y."/>
            <person name="Oh H.-M."/>
        </authorList>
    </citation>
    <scope>NUCLEOTIDE SEQUENCE</scope>
    <source>
        <strain evidence="8">DH6</strain>
    </source>
</reference>
<dbReference type="GO" id="GO:0005886">
    <property type="term" value="C:plasma membrane"/>
    <property type="evidence" value="ECO:0007669"/>
    <property type="project" value="UniProtKB-SubCell"/>
</dbReference>
<feature type="transmembrane region" description="Helical" evidence="7">
    <location>
        <begin position="111"/>
        <end position="130"/>
    </location>
</feature>
<comment type="caution">
    <text evidence="8">The sequence shown here is derived from an EMBL/GenBank/DDBJ whole genome shotgun (WGS) entry which is preliminary data.</text>
</comment>
<feature type="transmembrane region" description="Helical" evidence="7">
    <location>
        <begin position="12"/>
        <end position="34"/>
    </location>
</feature>
<evidence type="ECO:0000256" key="3">
    <source>
        <dbReference type="ARBA" id="ARBA00022475"/>
    </source>
</evidence>
<comment type="subcellular location">
    <subcellularLocation>
        <location evidence="1">Cell membrane</location>
        <topology evidence="1">Multi-pass membrane protein</topology>
    </subcellularLocation>
</comment>